<dbReference type="Gene3D" id="1.10.1040.10">
    <property type="entry name" value="N-(1-d-carboxylethyl)-l-norvaline Dehydrogenase, domain 2"/>
    <property type="match status" value="1"/>
</dbReference>
<dbReference type="AlphaFoldDB" id="A0A178LRR0"/>
<keyword evidence="2 6" id="KW-0101">Branched-chain amino acid catabolism</keyword>
<feature type="active site" evidence="5">
    <location>
        <position position="168"/>
    </location>
</feature>
<dbReference type="InterPro" id="IPR036291">
    <property type="entry name" value="NAD(P)-bd_dom_sf"/>
</dbReference>
<dbReference type="FunFam" id="1.10.1040.10:FF:000006">
    <property type="entry name" value="3-hydroxyisobutyrate dehydrogenase"/>
    <property type="match status" value="1"/>
</dbReference>
<dbReference type="EC" id="1.1.1.31" evidence="6"/>
<dbReference type="eggNOG" id="COG2084">
    <property type="taxonomic scope" value="Bacteria"/>
</dbReference>
<evidence type="ECO:0000256" key="6">
    <source>
        <dbReference type="RuleBase" id="RU910714"/>
    </source>
</evidence>
<dbReference type="RefSeq" id="WP_064283807.1">
    <property type="nucleotide sequence ID" value="NZ_LWCS01000043.1"/>
</dbReference>
<dbReference type="InterPro" id="IPR029154">
    <property type="entry name" value="HIBADH-like_NADP-bd"/>
</dbReference>
<dbReference type="PROSITE" id="PS00895">
    <property type="entry name" value="3_HYDROXYISOBUT_DH"/>
    <property type="match status" value="1"/>
</dbReference>
<dbReference type="GO" id="GO:0050661">
    <property type="term" value="F:NADP binding"/>
    <property type="evidence" value="ECO:0007669"/>
    <property type="project" value="InterPro"/>
</dbReference>
<protein>
    <recommendedName>
        <fullName evidence="6">3-hydroxyisobutyrate dehydrogenase</fullName>
        <shortName evidence="6">HIBADH</shortName>
        <ecNumber evidence="6">1.1.1.31</ecNumber>
    </recommendedName>
</protein>
<evidence type="ECO:0000256" key="5">
    <source>
        <dbReference type="PIRSR" id="PIRSR000103-1"/>
    </source>
</evidence>
<dbReference type="STRING" id="912594.AWC12_06585"/>
<comment type="pathway">
    <text evidence="6">Amino-acid degradation; L-valine degradation.</text>
</comment>
<dbReference type="Pfam" id="PF14833">
    <property type="entry name" value="NAD_binding_11"/>
    <property type="match status" value="1"/>
</dbReference>
<dbReference type="PANTHER" id="PTHR22981:SF7">
    <property type="entry name" value="3-HYDROXYISOBUTYRATE DEHYDROGENASE, MITOCHONDRIAL"/>
    <property type="match status" value="1"/>
</dbReference>
<dbReference type="Proteomes" id="UP000078396">
    <property type="component" value="Unassembled WGS sequence"/>
</dbReference>
<feature type="domain" description="3-hydroxyisobutyrate dehydrogenase-like NAD-binding" evidence="8">
    <location>
        <begin position="162"/>
        <end position="287"/>
    </location>
</feature>
<evidence type="ECO:0000256" key="3">
    <source>
        <dbReference type="ARBA" id="ARBA00023002"/>
    </source>
</evidence>
<dbReference type="SUPFAM" id="SSF51735">
    <property type="entry name" value="NAD(P)-binding Rossmann-fold domains"/>
    <property type="match status" value="1"/>
</dbReference>
<dbReference type="NCBIfam" id="TIGR01692">
    <property type="entry name" value="HIBADH"/>
    <property type="match status" value="1"/>
</dbReference>
<dbReference type="Gene3D" id="3.40.50.720">
    <property type="entry name" value="NAD(P)-binding Rossmann-like Domain"/>
    <property type="match status" value="1"/>
</dbReference>
<name>A0A178LRR0_MYCIR</name>
<dbReference type="Pfam" id="PF03446">
    <property type="entry name" value="NAD_binding_2"/>
    <property type="match status" value="1"/>
</dbReference>
<reference evidence="9 10" key="1">
    <citation type="submission" date="2016-04" db="EMBL/GenBank/DDBJ databases">
        <title>Draft Genome Sequences of Staphylococcus capitis Strain H36, S. capitis Strain H65, S. cohnii Strain H62, S. hominis Strain H69, Mycobacterium iranicum Strain H39, Plantibacter sp. Strain H53, Pseudomonas oryzihabitans Strain H72, and Microbacterium sp. Strain H83, isolated from residential settings.</title>
        <authorList>
            <person name="Lymperopoulou D."/>
            <person name="Adams R.I."/>
            <person name="Lindow S."/>
            <person name="Coil D.A."/>
            <person name="Jospin G."/>
            <person name="Eisen J.A."/>
        </authorList>
    </citation>
    <scope>NUCLEOTIDE SEQUENCE [LARGE SCALE GENOMIC DNA]</scope>
    <source>
        <strain evidence="9 10">H39</strain>
    </source>
</reference>
<dbReference type="PANTHER" id="PTHR22981">
    <property type="entry name" value="3-HYDROXYISOBUTYRATE DEHYDROGENASE-RELATED"/>
    <property type="match status" value="1"/>
</dbReference>
<dbReference type="InterPro" id="IPR008927">
    <property type="entry name" value="6-PGluconate_DH-like_C_sf"/>
</dbReference>
<dbReference type="EMBL" id="LWCS01000043">
    <property type="protein sequence ID" value="OAN34540.1"/>
    <property type="molecule type" value="Genomic_DNA"/>
</dbReference>
<dbReference type="InterPro" id="IPR011548">
    <property type="entry name" value="HIBADH"/>
</dbReference>
<dbReference type="InterPro" id="IPR006115">
    <property type="entry name" value="6PGDH_NADP-bd"/>
</dbReference>
<evidence type="ECO:0000313" key="9">
    <source>
        <dbReference type="EMBL" id="OAN34540.1"/>
    </source>
</evidence>
<sequence length="290" mass="29279">MTTIAFLGLGNMGGPMAANLVSAGHTVNGFDPVAALKETAKANGATVFDSGAAAVADADVVITSLPNGAIVKAAYAEILPAAKDGALLIDTSTISVDDARDIHAQATERGLAQLDAPVSGGIKGAAAGTLAFMVGGEDDAFERAKPVLEPMAGKIIHCGASGAGQAAKLCNNMVLAVQQIAIGEAFVLAEKLGLPAQSLFDVITGATGNCWSVHTNCPVPGPVPTSPANNDFKPGFATALMNKDLGLAMDAVKSTGSNAPLGTHAAEIYRKFNEDHADKDFSAVIEALRG</sequence>
<dbReference type="InterPro" id="IPR002204">
    <property type="entry name" value="3-OH-isobutyrate_DH-rel_CS"/>
</dbReference>
<evidence type="ECO:0000259" key="8">
    <source>
        <dbReference type="Pfam" id="PF14833"/>
    </source>
</evidence>
<dbReference type="PIRSF" id="PIRSF000103">
    <property type="entry name" value="HIBADH"/>
    <property type="match status" value="1"/>
</dbReference>
<gene>
    <name evidence="9" type="ORF">A4X20_07550</name>
</gene>
<dbReference type="OrthoDB" id="3185659at2"/>
<dbReference type="UniPathway" id="UPA00362"/>
<dbReference type="GO" id="GO:0006574">
    <property type="term" value="P:L-valine catabolic process"/>
    <property type="evidence" value="ECO:0007669"/>
    <property type="project" value="UniProtKB-UniPathway"/>
</dbReference>
<keyword evidence="3 6" id="KW-0560">Oxidoreductase</keyword>
<dbReference type="InterPro" id="IPR015815">
    <property type="entry name" value="HIBADH-related"/>
</dbReference>
<comment type="caution">
    <text evidence="9">The sequence shown here is derived from an EMBL/GenBank/DDBJ whole genome shotgun (WGS) entry which is preliminary data.</text>
</comment>
<dbReference type="GO" id="GO:0051287">
    <property type="term" value="F:NAD binding"/>
    <property type="evidence" value="ECO:0007669"/>
    <property type="project" value="InterPro"/>
</dbReference>
<comment type="similarity">
    <text evidence="1 6">Belongs to the HIBADH-related family.</text>
</comment>
<proteinExistence type="inferred from homology"/>
<organism evidence="9 10">
    <name type="scientific">Mycolicibacterium iranicum</name>
    <name type="common">Mycobacterium iranicum</name>
    <dbReference type="NCBI Taxonomy" id="912594"/>
    <lineage>
        <taxon>Bacteria</taxon>
        <taxon>Bacillati</taxon>
        <taxon>Actinomycetota</taxon>
        <taxon>Actinomycetes</taxon>
        <taxon>Mycobacteriales</taxon>
        <taxon>Mycobacteriaceae</taxon>
        <taxon>Mycolicibacterium</taxon>
    </lineage>
</organism>
<accession>A0A178LRR0</accession>
<evidence type="ECO:0000256" key="1">
    <source>
        <dbReference type="ARBA" id="ARBA00009080"/>
    </source>
</evidence>
<evidence type="ECO:0000256" key="4">
    <source>
        <dbReference type="ARBA" id="ARBA00023027"/>
    </source>
</evidence>
<dbReference type="SUPFAM" id="SSF48179">
    <property type="entry name" value="6-phosphogluconate dehydrogenase C-terminal domain-like"/>
    <property type="match status" value="1"/>
</dbReference>
<feature type="domain" description="6-phosphogluconate dehydrogenase NADP-binding" evidence="7">
    <location>
        <begin position="3"/>
        <end position="159"/>
    </location>
</feature>
<evidence type="ECO:0000256" key="2">
    <source>
        <dbReference type="ARBA" id="ARBA00022456"/>
    </source>
</evidence>
<evidence type="ECO:0000259" key="7">
    <source>
        <dbReference type="Pfam" id="PF03446"/>
    </source>
</evidence>
<dbReference type="GO" id="GO:0008442">
    <property type="term" value="F:3-hydroxyisobutyrate dehydrogenase activity"/>
    <property type="evidence" value="ECO:0007669"/>
    <property type="project" value="UniProtKB-EC"/>
</dbReference>
<keyword evidence="4 6" id="KW-0520">NAD</keyword>
<dbReference type="InterPro" id="IPR013328">
    <property type="entry name" value="6PGD_dom2"/>
</dbReference>
<evidence type="ECO:0000313" key="10">
    <source>
        <dbReference type="Proteomes" id="UP000078396"/>
    </source>
</evidence>
<comment type="catalytic activity">
    <reaction evidence="6">
        <text>3-hydroxy-2-methylpropanoate + NAD(+) = 2-methyl-3-oxopropanoate + NADH + H(+)</text>
        <dbReference type="Rhea" id="RHEA:17681"/>
        <dbReference type="ChEBI" id="CHEBI:11805"/>
        <dbReference type="ChEBI" id="CHEBI:15378"/>
        <dbReference type="ChEBI" id="CHEBI:57540"/>
        <dbReference type="ChEBI" id="CHEBI:57700"/>
        <dbReference type="ChEBI" id="CHEBI:57945"/>
        <dbReference type="EC" id="1.1.1.31"/>
    </reaction>
</comment>